<dbReference type="AlphaFoldDB" id="A0A7W0I757"/>
<dbReference type="RefSeq" id="WP_181655827.1">
    <property type="nucleotide sequence ID" value="NZ_JACEHE010000001.1"/>
</dbReference>
<evidence type="ECO:0000313" key="2">
    <source>
        <dbReference type="Proteomes" id="UP000545761"/>
    </source>
</evidence>
<name>A0A7W0I757_9ACTN</name>
<comment type="caution">
    <text evidence="1">The sequence shown here is derived from an EMBL/GenBank/DDBJ whole genome shotgun (WGS) entry which is preliminary data.</text>
</comment>
<sequence>MDGFRADPEVLNSGASSILKCLNPAADIDLEALSKDSGAVGHSGLSEEFARFSTTWQIAYLILRSRANSAVEMLNAMADNYARSDTDTGQLLSPHRVGLM</sequence>
<proteinExistence type="predicted"/>
<dbReference type="Proteomes" id="UP000545761">
    <property type="component" value="Unassembled WGS sequence"/>
</dbReference>
<gene>
    <name evidence="1" type="ORF">H1D24_03585</name>
</gene>
<evidence type="ECO:0000313" key="1">
    <source>
        <dbReference type="EMBL" id="MBA2944930.1"/>
    </source>
</evidence>
<protein>
    <submittedName>
        <fullName evidence="1">Uncharacterized protein</fullName>
    </submittedName>
</protein>
<accession>A0A7W0I757</accession>
<reference evidence="1 2" key="1">
    <citation type="submission" date="2020-07" db="EMBL/GenBank/DDBJ databases">
        <title>Streptomyces isolated from Indian soil.</title>
        <authorList>
            <person name="Mandal S."/>
            <person name="Maiti P.K."/>
        </authorList>
    </citation>
    <scope>NUCLEOTIDE SEQUENCE [LARGE SCALE GENOMIC DNA]</scope>
    <source>
        <strain evidence="1 2">PSKA28</strain>
    </source>
</reference>
<dbReference type="EMBL" id="JACEHE010000001">
    <property type="protein sequence ID" value="MBA2944930.1"/>
    <property type="molecule type" value="Genomic_DNA"/>
</dbReference>
<organism evidence="1 2">
    <name type="scientific">Streptomyces himalayensis subsp. himalayensis</name>
    <dbReference type="NCBI Taxonomy" id="2756131"/>
    <lineage>
        <taxon>Bacteria</taxon>
        <taxon>Bacillati</taxon>
        <taxon>Actinomycetota</taxon>
        <taxon>Actinomycetes</taxon>
        <taxon>Kitasatosporales</taxon>
        <taxon>Streptomycetaceae</taxon>
        <taxon>Streptomyces</taxon>
        <taxon>Streptomyces himalayensis</taxon>
    </lineage>
</organism>